<proteinExistence type="predicted"/>
<gene>
    <name evidence="2" type="ORF">SAMN05216362_104156</name>
</gene>
<dbReference type="OrthoDB" id="1679483at2"/>
<dbReference type="EMBL" id="FOES01000004">
    <property type="protein sequence ID" value="SEP94981.1"/>
    <property type="molecule type" value="Genomic_DNA"/>
</dbReference>
<dbReference type="AlphaFoldDB" id="A0A1H9C1Z7"/>
<organism evidence="2 3">
    <name type="scientific">Piscibacillus halophilus</name>
    <dbReference type="NCBI Taxonomy" id="571933"/>
    <lineage>
        <taxon>Bacteria</taxon>
        <taxon>Bacillati</taxon>
        <taxon>Bacillota</taxon>
        <taxon>Bacilli</taxon>
        <taxon>Bacillales</taxon>
        <taxon>Bacillaceae</taxon>
        <taxon>Piscibacillus</taxon>
    </lineage>
</organism>
<keyword evidence="1" id="KW-1133">Transmembrane helix</keyword>
<dbReference type="InterPro" id="IPR048147">
    <property type="entry name" value="CBO0543-like"/>
</dbReference>
<evidence type="ECO:0000313" key="2">
    <source>
        <dbReference type="EMBL" id="SEP94981.1"/>
    </source>
</evidence>
<dbReference type="Proteomes" id="UP000199427">
    <property type="component" value="Unassembled WGS sequence"/>
</dbReference>
<feature type="transmembrane region" description="Helical" evidence="1">
    <location>
        <begin position="99"/>
        <end position="118"/>
    </location>
</feature>
<evidence type="ECO:0000313" key="3">
    <source>
        <dbReference type="Proteomes" id="UP000199427"/>
    </source>
</evidence>
<protein>
    <submittedName>
        <fullName evidence="2">Uncharacterized protein</fullName>
    </submittedName>
</protein>
<keyword evidence="3" id="KW-1185">Reference proteome</keyword>
<evidence type="ECO:0000256" key="1">
    <source>
        <dbReference type="SAM" id="Phobius"/>
    </source>
</evidence>
<feature type="transmembrane region" description="Helical" evidence="1">
    <location>
        <begin position="127"/>
        <end position="149"/>
    </location>
</feature>
<dbReference type="RefSeq" id="WP_091772735.1">
    <property type="nucleotide sequence ID" value="NZ_FOES01000004.1"/>
</dbReference>
<accession>A0A1H9C1Z7</accession>
<sequence length="181" mass="21277">MSNYIKLSDQMNEQKLEINHQKLNLWMENVLFDWHWWFGVIITVVAITLWLIYHERQSRVSLLLAGFIAAIISAIFDNMGQFLGWFDYRYDVFPMLPNYVPWDFVVIPIIVMFTIQLFKGVNIYLKGLVLSAIVAFLAIPFLNIINIYVLIKWNAFYSFILMYLIVIIAYHGSKISNVKSP</sequence>
<feature type="transmembrane region" description="Helical" evidence="1">
    <location>
        <begin position="34"/>
        <end position="53"/>
    </location>
</feature>
<dbReference type="NCBIfam" id="NF041644">
    <property type="entry name" value="CBO0543_fam"/>
    <property type="match status" value="1"/>
</dbReference>
<feature type="transmembrane region" description="Helical" evidence="1">
    <location>
        <begin position="60"/>
        <end position="79"/>
    </location>
</feature>
<keyword evidence="1" id="KW-0472">Membrane</keyword>
<feature type="transmembrane region" description="Helical" evidence="1">
    <location>
        <begin position="155"/>
        <end position="172"/>
    </location>
</feature>
<keyword evidence="1" id="KW-0812">Transmembrane</keyword>
<name>A0A1H9C1Z7_9BACI</name>
<reference evidence="2 3" key="1">
    <citation type="submission" date="2016-10" db="EMBL/GenBank/DDBJ databases">
        <authorList>
            <person name="de Groot N.N."/>
        </authorList>
    </citation>
    <scope>NUCLEOTIDE SEQUENCE [LARGE SCALE GENOMIC DNA]</scope>
    <source>
        <strain evidence="2 3">DSM 21633</strain>
    </source>
</reference>